<organism evidence="2">
    <name type="scientific">Caulobacter sp. (strain K31)</name>
    <dbReference type="NCBI Taxonomy" id="366602"/>
    <lineage>
        <taxon>Bacteria</taxon>
        <taxon>Pseudomonadati</taxon>
        <taxon>Pseudomonadota</taxon>
        <taxon>Alphaproteobacteria</taxon>
        <taxon>Caulobacterales</taxon>
        <taxon>Caulobacteraceae</taxon>
        <taxon>Caulobacter</taxon>
    </lineage>
</organism>
<dbReference type="Pfam" id="PF13577">
    <property type="entry name" value="SnoaL_4"/>
    <property type="match status" value="1"/>
</dbReference>
<dbReference type="InterPro" id="IPR032710">
    <property type="entry name" value="NTF2-like_dom_sf"/>
</dbReference>
<dbReference type="eggNOG" id="COG5517">
    <property type="taxonomic scope" value="Bacteria"/>
</dbReference>
<dbReference type="STRING" id="366602.Caul_0499"/>
<dbReference type="SUPFAM" id="SSF54427">
    <property type="entry name" value="NTF2-like"/>
    <property type="match status" value="1"/>
</dbReference>
<gene>
    <name evidence="2" type="ordered locus">Caul_0499</name>
</gene>
<dbReference type="InterPro" id="IPR037401">
    <property type="entry name" value="SnoaL-like"/>
</dbReference>
<accession>B0T6L6</accession>
<feature type="domain" description="SnoaL-like" evidence="1">
    <location>
        <begin position="10"/>
        <end position="136"/>
    </location>
</feature>
<dbReference type="AlphaFoldDB" id="B0T6L6"/>
<evidence type="ECO:0000259" key="1">
    <source>
        <dbReference type="Pfam" id="PF13577"/>
    </source>
</evidence>
<protein>
    <recommendedName>
        <fullName evidence="1">SnoaL-like domain-containing protein</fullName>
    </recommendedName>
</protein>
<name>B0T6L6_CAUSK</name>
<reference evidence="2" key="1">
    <citation type="submission" date="2008-01" db="EMBL/GenBank/DDBJ databases">
        <title>Complete sequence of chromosome of Caulobacter sp. K31.</title>
        <authorList>
            <consortium name="US DOE Joint Genome Institute"/>
            <person name="Copeland A."/>
            <person name="Lucas S."/>
            <person name="Lapidus A."/>
            <person name="Barry K."/>
            <person name="Glavina del Rio T."/>
            <person name="Dalin E."/>
            <person name="Tice H."/>
            <person name="Pitluck S."/>
            <person name="Bruce D."/>
            <person name="Goodwin L."/>
            <person name="Thompson L.S."/>
            <person name="Brettin T."/>
            <person name="Detter J.C."/>
            <person name="Han C."/>
            <person name="Schmutz J."/>
            <person name="Larimer F."/>
            <person name="Land M."/>
            <person name="Hauser L."/>
            <person name="Kyrpides N."/>
            <person name="Kim E."/>
            <person name="Stephens C."/>
            <person name="Richardson P."/>
        </authorList>
    </citation>
    <scope>NUCLEOTIDE SEQUENCE [LARGE SCALE GENOMIC DNA]</scope>
    <source>
        <strain evidence="2">K31</strain>
    </source>
</reference>
<dbReference type="EMBL" id="CP000927">
    <property type="protein sequence ID" value="ABZ69633.1"/>
    <property type="molecule type" value="Genomic_DNA"/>
</dbReference>
<dbReference type="HOGENOM" id="CLU_106738_0_0_5"/>
<proteinExistence type="predicted"/>
<dbReference type="Gene3D" id="3.10.450.50">
    <property type="match status" value="1"/>
</dbReference>
<sequence>MIDEKRLQLLIDKSDIHDMMCRYARGVDRMDKDLVLTCFWPEATCVYPSSLTTVFKGRFIDFLEASWESWKVYTAQQHHLCNHLCEVDGDQALAETYQFSFYWAEPGDDPTLNLLNSNRYIDRYERRNGEWRVIHRELIRNFSFSIAPQGFASVENGWPRLSQSRDDPGYRTLKSEARSS</sequence>
<evidence type="ECO:0000313" key="2">
    <source>
        <dbReference type="EMBL" id="ABZ69633.1"/>
    </source>
</evidence>
<dbReference type="KEGG" id="cak:Caul_0499"/>
<dbReference type="OrthoDB" id="7191104at2"/>